<name>A0A026W374_OOCBI</name>
<dbReference type="InterPro" id="IPR036691">
    <property type="entry name" value="Endo/exonu/phosph_ase_sf"/>
</dbReference>
<sequence>MQEAKRKSKKGRAMGGMVMGIRKGMLNKRKKVEVGKEGLMVGKIRCGRERWRVVGVYVNGDIEEKLERLEEWVEGKEEGVKTIIGRDFNARTGGEGRIMMGEEEKEGGGRKSRDGKVNREGRILLNFLEEKGWVFLTGIRRGIKEENLRSREGRDARSLIT</sequence>
<accession>A0A026W374</accession>
<dbReference type="Gene3D" id="3.60.10.10">
    <property type="entry name" value="Endonuclease/exonuclease/phosphatase"/>
    <property type="match status" value="1"/>
</dbReference>
<dbReference type="OMA" id="GMIMEIK"/>
<evidence type="ECO:0008006" key="3">
    <source>
        <dbReference type="Google" id="ProtNLM"/>
    </source>
</evidence>
<dbReference type="EMBL" id="KK107512">
    <property type="protein sequence ID" value="EZA49489.1"/>
    <property type="molecule type" value="Genomic_DNA"/>
</dbReference>
<dbReference type="SUPFAM" id="SSF56219">
    <property type="entry name" value="DNase I-like"/>
    <property type="match status" value="1"/>
</dbReference>
<gene>
    <name evidence="1" type="ORF">X777_12283</name>
</gene>
<proteinExistence type="predicted"/>
<protein>
    <recommendedName>
        <fullName evidence="3">Endonuclease/exonuclease/phosphatase domain-containing protein</fullName>
    </recommendedName>
</protein>
<keyword evidence="2" id="KW-1185">Reference proteome</keyword>
<evidence type="ECO:0000313" key="1">
    <source>
        <dbReference type="EMBL" id="EZA49489.1"/>
    </source>
</evidence>
<dbReference type="Proteomes" id="UP000053097">
    <property type="component" value="Unassembled WGS sequence"/>
</dbReference>
<dbReference type="AlphaFoldDB" id="A0A026W374"/>
<evidence type="ECO:0000313" key="2">
    <source>
        <dbReference type="Proteomes" id="UP000053097"/>
    </source>
</evidence>
<organism evidence="1 2">
    <name type="scientific">Ooceraea biroi</name>
    <name type="common">Clonal raider ant</name>
    <name type="synonym">Cerapachys biroi</name>
    <dbReference type="NCBI Taxonomy" id="2015173"/>
    <lineage>
        <taxon>Eukaryota</taxon>
        <taxon>Metazoa</taxon>
        <taxon>Ecdysozoa</taxon>
        <taxon>Arthropoda</taxon>
        <taxon>Hexapoda</taxon>
        <taxon>Insecta</taxon>
        <taxon>Pterygota</taxon>
        <taxon>Neoptera</taxon>
        <taxon>Endopterygota</taxon>
        <taxon>Hymenoptera</taxon>
        <taxon>Apocrita</taxon>
        <taxon>Aculeata</taxon>
        <taxon>Formicoidea</taxon>
        <taxon>Formicidae</taxon>
        <taxon>Dorylinae</taxon>
        <taxon>Ooceraea</taxon>
    </lineage>
</organism>
<reference evidence="1 2" key="1">
    <citation type="journal article" date="2014" name="Curr. Biol.">
        <title>The genome of the clonal raider ant Cerapachys biroi.</title>
        <authorList>
            <person name="Oxley P.R."/>
            <person name="Ji L."/>
            <person name="Fetter-Pruneda I."/>
            <person name="McKenzie S.K."/>
            <person name="Li C."/>
            <person name="Hu H."/>
            <person name="Zhang G."/>
            <person name="Kronauer D.J."/>
        </authorList>
    </citation>
    <scope>NUCLEOTIDE SEQUENCE [LARGE SCALE GENOMIC DNA]</scope>
</reference>